<dbReference type="Gene3D" id="3.40.50.1000">
    <property type="entry name" value="HAD superfamily/HAD-like"/>
    <property type="match status" value="1"/>
</dbReference>
<dbReference type="GO" id="GO:0016791">
    <property type="term" value="F:phosphatase activity"/>
    <property type="evidence" value="ECO:0007669"/>
    <property type="project" value="InterPro"/>
</dbReference>
<dbReference type="PIRSF" id="PIRSF004682">
    <property type="entry name" value="GmhB"/>
    <property type="match status" value="1"/>
</dbReference>
<dbReference type="InterPro" id="IPR006439">
    <property type="entry name" value="HAD-SF_hydro_IA"/>
</dbReference>
<evidence type="ECO:0000256" key="4">
    <source>
        <dbReference type="ARBA" id="ARBA00022801"/>
    </source>
</evidence>
<feature type="active site" description="Nucleophile" evidence="9">
    <location>
        <position position="7"/>
    </location>
</feature>
<evidence type="ECO:0000256" key="1">
    <source>
        <dbReference type="ARBA" id="ARBA00004496"/>
    </source>
</evidence>
<proteinExistence type="inferred from homology"/>
<evidence type="ECO:0000256" key="3">
    <source>
        <dbReference type="ARBA" id="ARBA00022723"/>
    </source>
</evidence>
<organism evidence="12 13">
    <name type="scientific">Phocoenobacter skyensis</name>
    <dbReference type="NCBI Taxonomy" id="97481"/>
    <lineage>
        <taxon>Bacteria</taxon>
        <taxon>Pseudomonadati</taxon>
        <taxon>Pseudomonadota</taxon>
        <taxon>Gammaproteobacteria</taxon>
        <taxon>Pasteurellales</taxon>
        <taxon>Pasteurellaceae</taxon>
        <taxon>Phocoenobacter</taxon>
    </lineage>
</organism>
<dbReference type="InterPro" id="IPR006549">
    <property type="entry name" value="HAD-SF_hydro_IIIA"/>
</dbReference>
<evidence type="ECO:0000256" key="7">
    <source>
        <dbReference type="ARBA" id="ARBA00031828"/>
    </source>
</evidence>
<evidence type="ECO:0000256" key="9">
    <source>
        <dbReference type="PIRSR" id="PIRSR004682-1"/>
    </source>
</evidence>
<dbReference type="InterPro" id="IPR036412">
    <property type="entry name" value="HAD-like_sf"/>
</dbReference>
<gene>
    <name evidence="12" type="ORF">SAMN05444853_1096</name>
</gene>
<name>A0A1H7WN15_9PAST</name>
<keyword evidence="5 11" id="KW-0862">Zinc</keyword>
<comment type="similarity">
    <text evidence="8">Belongs to the gmhB family.</text>
</comment>
<dbReference type="RefSeq" id="WP_090921360.1">
    <property type="nucleotide sequence ID" value="NZ_CP016180.1"/>
</dbReference>
<keyword evidence="6 8" id="KW-0119">Carbohydrate metabolism</keyword>
<feature type="binding site" evidence="11">
    <location>
        <position position="124"/>
    </location>
    <ligand>
        <name>Mg(2+)</name>
        <dbReference type="ChEBI" id="CHEBI:18420"/>
    </ligand>
</feature>
<dbReference type="GeneID" id="83545512"/>
<feature type="site" description="Stabilizes the phosphoryl group" evidence="10">
    <location>
        <position position="99"/>
    </location>
</feature>
<dbReference type="NCBIfam" id="TIGR01656">
    <property type="entry name" value="Histidinol-ppas"/>
    <property type="match status" value="1"/>
</dbReference>
<dbReference type="InterPro" id="IPR023214">
    <property type="entry name" value="HAD_sf"/>
</dbReference>
<feature type="binding site" evidence="11">
    <location>
        <position position="9"/>
    </location>
    <ligand>
        <name>Mg(2+)</name>
        <dbReference type="ChEBI" id="CHEBI:18420"/>
    </ligand>
</feature>
<evidence type="ECO:0000256" key="6">
    <source>
        <dbReference type="ARBA" id="ARBA00023277"/>
    </source>
</evidence>
<dbReference type="EMBL" id="FOBN01000009">
    <property type="protein sequence ID" value="SEM22408.1"/>
    <property type="molecule type" value="Genomic_DNA"/>
</dbReference>
<dbReference type="InterPro" id="IPR004446">
    <property type="entry name" value="Heptose_bisP_phosphatase"/>
</dbReference>
<dbReference type="Pfam" id="PF13242">
    <property type="entry name" value="Hydrolase_like"/>
    <property type="match status" value="1"/>
</dbReference>
<evidence type="ECO:0000256" key="2">
    <source>
        <dbReference type="ARBA" id="ARBA00022490"/>
    </source>
</evidence>
<evidence type="ECO:0000313" key="13">
    <source>
        <dbReference type="Proteomes" id="UP000198883"/>
    </source>
</evidence>
<sequence>MKLIILDRDGVINKELKWVENPEEFEFIDGAIEAIANFKKAGYMTAIATNQSHIDRGRFTVADLEAIHDKMLKELRANGGDIDKIVYCPSFDNNDPRRKPNPGMLLELLAHFNVKPSDAVFIGDYERDMQAGYDAGCHLILVENKHGDGEYHNMPDYLKEKTTFVKTLLEASRVIEKWEQV</sequence>
<reference evidence="13" key="1">
    <citation type="submission" date="2016-10" db="EMBL/GenBank/DDBJ databases">
        <authorList>
            <person name="Varghese N."/>
            <person name="Submissions S."/>
        </authorList>
    </citation>
    <scope>NUCLEOTIDE SEQUENCE [LARGE SCALE GENOMIC DNA]</scope>
    <source>
        <strain evidence="13">DSM 24204</strain>
    </source>
</reference>
<keyword evidence="2 8" id="KW-0963">Cytoplasm</keyword>
<keyword evidence="11" id="KW-0460">Magnesium</keyword>
<dbReference type="EC" id="3.1.3.-" evidence="8"/>
<comment type="subcellular location">
    <subcellularLocation>
        <location evidence="1 8">Cytoplasm</location>
    </subcellularLocation>
</comment>
<dbReference type="Proteomes" id="UP000198883">
    <property type="component" value="Unassembled WGS sequence"/>
</dbReference>
<dbReference type="NCBIfam" id="TIGR01662">
    <property type="entry name" value="HAD-SF-IIIA"/>
    <property type="match status" value="1"/>
</dbReference>
<dbReference type="GO" id="GO:0005737">
    <property type="term" value="C:cytoplasm"/>
    <property type="evidence" value="ECO:0007669"/>
    <property type="project" value="UniProtKB-SubCell"/>
</dbReference>
<feature type="active site" description="Proton donor" evidence="9">
    <location>
        <position position="9"/>
    </location>
</feature>
<feature type="site" description="Stabilizes the phosphoryl group" evidence="10">
    <location>
        <position position="49"/>
    </location>
</feature>
<comment type="cofactor">
    <cofactor evidence="11">
        <name>Zn(2+)</name>
        <dbReference type="ChEBI" id="CHEBI:29105"/>
    </cofactor>
</comment>
<dbReference type="NCBIfam" id="TIGR01509">
    <property type="entry name" value="HAD-SF-IA-v3"/>
    <property type="match status" value="1"/>
</dbReference>
<feature type="site" description="Contributes to substrate recognition" evidence="10">
    <location>
        <position position="98"/>
    </location>
</feature>
<dbReference type="SUPFAM" id="SSF56784">
    <property type="entry name" value="HAD-like"/>
    <property type="match status" value="1"/>
</dbReference>
<protein>
    <recommendedName>
        <fullName evidence="7 8">D,D-heptose 1,7-bisphosphate phosphatase</fullName>
        <ecNumber evidence="8">3.1.3.-</ecNumber>
    </recommendedName>
</protein>
<accession>A0A1H7WN15</accession>
<dbReference type="AlphaFoldDB" id="A0A1H7WN15"/>
<evidence type="ECO:0000256" key="10">
    <source>
        <dbReference type="PIRSR" id="PIRSR004682-3"/>
    </source>
</evidence>
<dbReference type="STRING" id="97481.SAMN05444853_1096"/>
<dbReference type="GO" id="GO:0005975">
    <property type="term" value="P:carbohydrate metabolic process"/>
    <property type="evidence" value="ECO:0007669"/>
    <property type="project" value="InterPro"/>
</dbReference>
<evidence type="ECO:0000313" key="12">
    <source>
        <dbReference type="EMBL" id="SEM22408.1"/>
    </source>
</evidence>
<dbReference type="InterPro" id="IPR006543">
    <property type="entry name" value="Histidinol-phos"/>
</dbReference>
<dbReference type="OrthoDB" id="9781367at2"/>
<dbReference type="CDD" id="cd07503">
    <property type="entry name" value="HAD_HisB-N"/>
    <property type="match status" value="1"/>
</dbReference>
<keyword evidence="3 11" id="KW-0479">Metal-binding</keyword>
<comment type="cofactor">
    <cofactor evidence="11">
        <name>Mg(2+)</name>
        <dbReference type="ChEBI" id="CHEBI:18420"/>
    </cofactor>
</comment>
<feature type="binding site" evidence="11">
    <location>
        <position position="88"/>
    </location>
    <ligand>
        <name>Zn(2+)</name>
        <dbReference type="ChEBI" id="CHEBI:29105"/>
    </ligand>
</feature>
<evidence type="ECO:0000256" key="11">
    <source>
        <dbReference type="PIRSR" id="PIRSR004682-4"/>
    </source>
</evidence>
<evidence type="ECO:0000256" key="8">
    <source>
        <dbReference type="PIRNR" id="PIRNR004682"/>
    </source>
</evidence>
<keyword evidence="4 8" id="KW-0378">Hydrolase</keyword>
<feature type="binding site" evidence="11">
    <location>
        <position position="7"/>
    </location>
    <ligand>
        <name>Mg(2+)</name>
        <dbReference type="ChEBI" id="CHEBI:18420"/>
    </ligand>
</feature>
<evidence type="ECO:0000256" key="5">
    <source>
        <dbReference type="ARBA" id="ARBA00022833"/>
    </source>
</evidence>
<dbReference type="PANTHER" id="PTHR42891">
    <property type="entry name" value="D-GLYCERO-BETA-D-MANNO-HEPTOSE-1,7-BISPHOSPHATE 7-PHOSPHATASE"/>
    <property type="match status" value="1"/>
</dbReference>
<dbReference type="GO" id="GO:0046872">
    <property type="term" value="F:metal ion binding"/>
    <property type="evidence" value="ECO:0007669"/>
    <property type="project" value="UniProtKB-KW"/>
</dbReference>
<dbReference type="PANTHER" id="PTHR42891:SF1">
    <property type="entry name" value="D-GLYCERO-BETA-D-MANNO-HEPTOSE-1,7-BISPHOSPHATE 7-PHOSPHATASE"/>
    <property type="match status" value="1"/>
</dbReference>